<proteinExistence type="predicted"/>
<name>A0A7V6DR26_9BACT</name>
<evidence type="ECO:0000256" key="1">
    <source>
        <dbReference type="SAM" id="Coils"/>
    </source>
</evidence>
<sequence>MTETVRESDAGKEALKKLKAARKEQIARATGRMKEQRKAIKAIKEQLAGAELTVPEIARATGLPVSEVLWYVASLKKYGELLEGPKAGGYYRYKLAPTAGEEPAAADSAE</sequence>
<dbReference type="InterPro" id="IPR036390">
    <property type="entry name" value="WH_DNA-bd_sf"/>
</dbReference>
<dbReference type="AlphaFoldDB" id="A0A7V6DR26"/>
<evidence type="ECO:0000313" key="2">
    <source>
        <dbReference type="EMBL" id="HHS30824.1"/>
    </source>
</evidence>
<feature type="coiled-coil region" evidence="1">
    <location>
        <begin position="26"/>
        <end position="53"/>
    </location>
</feature>
<keyword evidence="1" id="KW-0175">Coiled coil</keyword>
<protein>
    <submittedName>
        <fullName evidence="2">Winged helix-turn-helix domain-containing protein</fullName>
    </submittedName>
</protein>
<organism evidence="2">
    <name type="scientific">Desulfobacca acetoxidans</name>
    <dbReference type="NCBI Taxonomy" id="60893"/>
    <lineage>
        <taxon>Bacteria</taxon>
        <taxon>Pseudomonadati</taxon>
        <taxon>Thermodesulfobacteriota</taxon>
        <taxon>Desulfobaccia</taxon>
        <taxon>Desulfobaccales</taxon>
        <taxon>Desulfobaccaceae</taxon>
        <taxon>Desulfobacca</taxon>
    </lineage>
</organism>
<reference evidence="2" key="1">
    <citation type="journal article" date="2020" name="mSystems">
        <title>Genome- and Community-Level Interaction Insights into Carbon Utilization and Element Cycling Functions of Hydrothermarchaeota in Hydrothermal Sediment.</title>
        <authorList>
            <person name="Zhou Z."/>
            <person name="Liu Y."/>
            <person name="Xu W."/>
            <person name="Pan J."/>
            <person name="Luo Z.H."/>
            <person name="Li M."/>
        </authorList>
    </citation>
    <scope>NUCLEOTIDE SEQUENCE [LARGE SCALE GENOMIC DNA]</scope>
    <source>
        <strain evidence="2">SpSt-767</strain>
    </source>
</reference>
<gene>
    <name evidence="2" type="ORF">ENV52_14125</name>
</gene>
<dbReference type="InterPro" id="IPR036388">
    <property type="entry name" value="WH-like_DNA-bd_sf"/>
</dbReference>
<dbReference type="SUPFAM" id="SSF46785">
    <property type="entry name" value="Winged helix' DNA-binding domain"/>
    <property type="match status" value="1"/>
</dbReference>
<accession>A0A7V6DR26</accession>
<dbReference type="Gene3D" id="1.10.10.10">
    <property type="entry name" value="Winged helix-like DNA-binding domain superfamily/Winged helix DNA-binding domain"/>
    <property type="match status" value="1"/>
</dbReference>
<dbReference type="EMBL" id="DTGR01000215">
    <property type="protein sequence ID" value="HHS30824.1"/>
    <property type="molecule type" value="Genomic_DNA"/>
</dbReference>
<comment type="caution">
    <text evidence="2">The sequence shown here is derived from an EMBL/GenBank/DDBJ whole genome shotgun (WGS) entry which is preliminary data.</text>
</comment>